<name>A0A3S5B147_9PLAT</name>
<proteinExistence type="predicted"/>
<keyword evidence="2" id="KW-1185">Reference proteome</keyword>
<sequence>MKFSHPTGLVDRIRSQDNSAKKPMVTLEFAKCPDNCGLPTSIGFVRLASSAGQKQSLKAAAVSGVAVEAVLYCTNSHASSADRSAKLYCGPTASLRPPQQGGRIRAFTHTPKHIQAEIQTRQSHVPSGE</sequence>
<protein>
    <submittedName>
        <fullName evidence="1">Uncharacterized protein</fullName>
    </submittedName>
</protein>
<comment type="caution">
    <text evidence="1">The sequence shown here is derived from an EMBL/GenBank/DDBJ whole genome shotgun (WGS) entry which is preliminary data.</text>
</comment>
<organism evidence="1 2">
    <name type="scientific">Protopolystoma xenopodis</name>
    <dbReference type="NCBI Taxonomy" id="117903"/>
    <lineage>
        <taxon>Eukaryota</taxon>
        <taxon>Metazoa</taxon>
        <taxon>Spiralia</taxon>
        <taxon>Lophotrochozoa</taxon>
        <taxon>Platyhelminthes</taxon>
        <taxon>Monogenea</taxon>
        <taxon>Polyopisthocotylea</taxon>
        <taxon>Polystomatidea</taxon>
        <taxon>Polystomatidae</taxon>
        <taxon>Protopolystoma</taxon>
    </lineage>
</organism>
<dbReference type="Proteomes" id="UP000784294">
    <property type="component" value="Unassembled WGS sequence"/>
</dbReference>
<accession>A0A3S5B147</accession>
<reference evidence="1" key="1">
    <citation type="submission" date="2018-11" db="EMBL/GenBank/DDBJ databases">
        <authorList>
            <consortium name="Pathogen Informatics"/>
        </authorList>
    </citation>
    <scope>NUCLEOTIDE SEQUENCE</scope>
</reference>
<gene>
    <name evidence="1" type="ORF">PXEA_LOCUS30878</name>
</gene>
<evidence type="ECO:0000313" key="1">
    <source>
        <dbReference type="EMBL" id="VEL37438.1"/>
    </source>
</evidence>
<dbReference type="AlphaFoldDB" id="A0A3S5B147"/>
<evidence type="ECO:0000313" key="2">
    <source>
        <dbReference type="Proteomes" id="UP000784294"/>
    </source>
</evidence>
<dbReference type="EMBL" id="CAAALY010254976">
    <property type="protein sequence ID" value="VEL37438.1"/>
    <property type="molecule type" value="Genomic_DNA"/>
</dbReference>